<gene>
    <name evidence="1" type="ORF">EVAR_78819_1</name>
</gene>
<proteinExistence type="predicted"/>
<organism evidence="1 2">
    <name type="scientific">Eumeta variegata</name>
    <name type="common">Bagworm moth</name>
    <name type="synonym">Eumeta japonica</name>
    <dbReference type="NCBI Taxonomy" id="151549"/>
    <lineage>
        <taxon>Eukaryota</taxon>
        <taxon>Metazoa</taxon>
        <taxon>Ecdysozoa</taxon>
        <taxon>Arthropoda</taxon>
        <taxon>Hexapoda</taxon>
        <taxon>Insecta</taxon>
        <taxon>Pterygota</taxon>
        <taxon>Neoptera</taxon>
        <taxon>Endopterygota</taxon>
        <taxon>Lepidoptera</taxon>
        <taxon>Glossata</taxon>
        <taxon>Ditrysia</taxon>
        <taxon>Tineoidea</taxon>
        <taxon>Psychidae</taxon>
        <taxon>Oiketicinae</taxon>
        <taxon>Eumeta</taxon>
    </lineage>
</organism>
<dbReference type="AlphaFoldDB" id="A0A4C1T1F4"/>
<keyword evidence="2" id="KW-1185">Reference proteome</keyword>
<dbReference type="EMBL" id="BGZK01000030">
    <property type="protein sequence ID" value="GBP08353.1"/>
    <property type="molecule type" value="Genomic_DNA"/>
</dbReference>
<reference evidence="1 2" key="1">
    <citation type="journal article" date="2019" name="Commun. Biol.">
        <title>The bagworm genome reveals a unique fibroin gene that provides high tensile strength.</title>
        <authorList>
            <person name="Kono N."/>
            <person name="Nakamura H."/>
            <person name="Ohtoshi R."/>
            <person name="Tomita M."/>
            <person name="Numata K."/>
            <person name="Arakawa K."/>
        </authorList>
    </citation>
    <scope>NUCLEOTIDE SEQUENCE [LARGE SCALE GENOMIC DNA]</scope>
</reference>
<comment type="caution">
    <text evidence="1">The sequence shown here is derived from an EMBL/GenBank/DDBJ whole genome shotgun (WGS) entry which is preliminary data.</text>
</comment>
<evidence type="ECO:0000313" key="2">
    <source>
        <dbReference type="Proteomes" id="UP000299102"/>
    </source>
</evidence>
<sequence>MRYNMCKSNFKEKVADLSGLSIGVGRLTQFEHRSLPVNKWQSGAVAAACSGSSRGQWVRYPIEYALFTALSESACHFSAVKFALCALRFSSASDRQLRNISAGRYVRGACTLRMLFYRELLIRE</sequence>
<dbReference type="Proteomes" id="UP000299102">
    <property type="component" value="Unassembled WGS sequence"/>
</dbReference>
<accession>A0A4C1T1F4</accession>
<protein>
    <submittedName>
        <fullName evidence="1">Uncharacterized protein</fullName>
    </submittedName>
</protein>
<evidence type="ECO:0000313" key="1">
    <source>
        <dbReference type="EMBL" id="GBP08353.1"/>
    </source>
</evidence>
<name>A0A4C1T1F4_EUMVA</name>